<dbReference type="PANTHER" id="PTHR45644">
    <property type="entry name" value="AAA ATPASE, PUTATIVE (AFU_ORTHOLOGUE AFUA_2G12920)-RELATED-RELATED"/>
    <property type="match status" value="1"/>
</dbReference>
<evidence type="ECO:0000256" key="1">
    <source>
        <dbReference type="ARBA" id="ARBA00004173"/>
    </source>
</evidence>
<dbReference type="Proteomes" id="UP001438707">
    <property type="component" value="Unassembled WGS sequence"/>
</dbReference>
<dbReference type="EMBL" id="JALJOS010000005">
    <property type="protein sequence ID" value="KAK9838637.1"/>
    <property type="molecule type" value="Genomic_DNA"/>
</dbReference>
<accession>A0AAW1RZ93</accession>
<evidence type="ECO:0000259" key="6">
    <source>
        <dbReference type="SMART" id="SM00382"/>
    </source>
</evidence>
<dbReference type="SUPFAM" id="SSF52540">
    <property type="entry name" value="P-loop containing nucleoside triphosphate hydrolases"/>
    <property type="match status" value="1"/>
</dbReference>
<dbReference type="InterPro" id="IPR027417">
    <property type="entry name" value="P-loop_NTPase"/>
</dbReference>
<dbReference type="GO" id="GO:0016887">
    <property type="term" value="F:ATP hydrolysis activity"/>
    <property type="evidence" value="ECO:0007669"/>
    <property type="project" value="InterPro"/>
</dbReference>
<dbReference type="Gene3D" id="1.10.8.60">
    <property type="match status" value="1"/>
</dbReference>
<gene>
    <name evidence="7" type="ORF">WJX74_000369</name>
</gene>
<dbReference type="InterPro" id="IPR003959">
    <property type="entry name" value="ATPase_AAA_core"/>
</dbReference>
<dbReference type="InterPro" id="IPR051701">
    <property type="entry name" value="Mito_OM_Translocase_MSP1"/>
</dbReference>
<dbReference type="SMART" id="SM00382">
    <property type="entry name" value="AAA"/>
    <property type="match status" value="1"/>
</dbReference>
<keyword evidence="4" id="KW-0496">Mitochondrion</keyword>
<sequence>MEDIGGLNNTVGGLRNNIVLPLQLPGLFNGPFTSASKGVLLYGPPGNGKTMLAKALARESKACFISLKPSTLLDIHLGVTNKLVAAVWRLATQLQPSIIYIDEADAMFATRVESGHETLAQLKAEFMQRWDGPETRQDAQVVVLAATNMLHALDPAIRRRFTAAYKIPRPNGASRLAILNKILKKHIAALGTVFFEPTLLNLNPSTGAGQEMIELTKDYTGSDLANLCKHALQAPLREWAGVLRSRAIELDCSMEEVDGAALPACRQASLEDFRTAHRLNLPCNIQSQSNRRVRASL</sequence>
<dbReference type="GO" id="GO:0005524">
    <property type="term" value="F:ATP binding"/>
    <property type="evidence" value="ECO:0007669"/>
    <property type="project" value="UniProtKB-KW"/>
</dbReference>
<feature type="domain" description="AAA+ ATPase" evidence="6">
    <location>
        <begin position="35"/>
        <end position="171"/>
    </location>
</feature>
<dbReference type="InterPro" id="IPR003593">
    <property type="entry name" value="AAA+_ATPase"/>
</dbReference>
<dbReference type="GO" id="GO:0005741">
    <property type="term" value="C:mitochondrial outer membrane"/>
    <property type="evidence" value="ECO:0007669"/>
    <property type="project" value="TreeGrafter"/>
</dbReference>
<organism evidence="7 8">
    <name type="scientific">Apatococcus lobatus</name>
    <dbReference type="NCBI Taxonomy" id="904363"/>
    <lineage>
        <taxon>Eukaryota</taxon>
        <taxon>Viridiplantae</taxon>
        <taxon>Chlorophyta</taxon>
        <taxon>core chlorophytes</taxon>
        <taxon>Trebouxiophyceae</taxon>
        <taxon>Chlorellales</taxon>
        <taxon>Chlorellaceae</taxon>
        <taxon>Apatococcus</taxon>
    </lineage>
</organism>
<protein>
    <recommendedName>
        <fullName evidence="6">AAA+ ATPase domain-containing protein</fullName>
    </recommendedName>
</protein>
<evidence type="ECO:0000313" key="8">
    <source>
        <dbReference type="Proteomes" id="UP001438707"/>
    </source>
</evidence>
<name>A0AAW1RZ93_9CHLO</name>
<evidence type="ECO:0000256" key="5">
    <source>
        <dbReference type="RuleBase" id="RU003651"/>
    </source>
</evidence>
<dbReference type="Pfam" id="PF00004">
    <property type="entry name" value="AAA"/>
    <property type="match status" value="1"/>
</dbReference>
<comment type="caution">
    <text evidence="7">The sequence shown here is derived from an EMBL/GenBank/DDBJ whole genome shotgun (WGS) entry which is preliminary data.</text>
</comment>
<evidence type="ECO:0000256" key="2">
    <source>
        <dbReference type="ARBA" id="ARBA00022741"/>
    </source>
</evidence>
<dbReference type="AlphaFoldDB" id="A0AAW1RZ93"/>
<comment type="similarity">
    <text evidence="5">Belongs to the AAA ATPase family.</text>
</comment>
<evidence type="ECO:0000256" key="4">
    <source>
        <dbReference type="ARBA" id="ARBA00023128"/>
    </source>
</evidence>
<dbReference type="InterPro" id="IPR003960">
    <property type="entry name" value="ATPase_AAA_CS"/>
</dbReference>
<dbReference type="Gene3D" id="3.40.50.300">
    <property type="entry name" value="P-loop containing nucleotide triphosphate hydrolases"/>
    <property type="match status" value="1"/>
</dbReference>
<keyword evidence="8" id="KW-1185">Reference proteome</keyword>
<reference evidence="7 8" key="1">
    <citation type="journal article" date="2024" name="Nat. Commun.">
        <title>Phylogenomics reveals the evolutionary origins of lichenization in chlorophyte algae.</title>
        <authorList>
            <person name="Puginier C."/>
            <person name="Libourel C."/>
            <person name="Otte J."/>
            <person name="Skaloud P."/>
            <person name="Haon M."/>
            <person name="Grisel S."/>
            <person name="Petersen M."/>
            <person name="Berrin J.G."/>
            <person name="Delaux P.M."/>
            <person name="Dal Grande F."/>
            <person name="Keller J."/>
        </authorList>
    </citation>
    <scope>NUCLEOTIDE SEQUENCE [LARGE SCALE GENOMIC DNA]</scope>
    <source>
        <strain evidence="7 8">SAG 2145</strain>
    </source>
</reference>
<proteinExistence type="inferred from homology"/>
<keyword evidence="3 5" id="KW-0067">ATP-binding</keyword>
<comment type="subcellular location">
    <subcellularLocation>
        <location evidence="1">Mitochondrion</location>
    </subcellularLocation>
</comment>
<evidence type="ECO:0000256" key="3">
    <source>
        <dbReference type="ARBA" id="ARBA00022840"/>
    </source>
</evidence>
<evidence type="ECO:0000313" key="7">
    <source>
        <dbReference type="EMBL" id="KAK9838637.1"/>
    </source>
</evidence>
<dbReference type="PROSITE" id="PS00674">
    <property type="entry name" value="AAA"/>
    <property type="match status" value="1"/>
</dbReference>
<keyword evidence="2 5" id="KW-0547">Nucleotide-binding</keyword>